<evidence type="ECO:0000313" key="2">
    <source>
        <dbReference type="Proteomes" id="UP000015346"/>
    </source>
</evidence>
<dbReference type="HOGENOM" id="CLU_153713_0_0_5"/>
<dbReference type="SUPFAM" id="SSF54001">
    <property type="entry name" value="Cysteine proteinases"/>
    <property type="match status" value="1"/>
</dbReference>
<protein>
    <recommendedName>
        <fullName evidence="3">NlpC/P60 domain-containing protein</fullName>
    </recommendedName>
</protein>
<dbReference type="OrthoDB" id="7857195at2"/>
<dbReference type="RefSeq" id="WP_021098192.1">
    <property type="nucleotide sequence ID" value="NZ_KE557321.1"/>
</dbReference>
<organism evidence="1 2">
    <name type="scientific">Rubellimicrobium thermophilum DSM 16684</name>
    <dbReference type="NCBI Taxonomy" id="1123069"/>
    <lineage>
        <taxon>Bacteria</taxon>
        <taxon>Pseudomonadati</taxon>
        <taxon>Pseudomonadota</taxon>
        <taxon>Alphaproteobacteria</taxon>
        <taxon>Rhodobacterales</taxon>
        <taxon>Roseobacteraceae</taxon>
        <taxon>Rubellimicrobium</taxon>
    </lineage>
</organism>
<comment type="caution">
    <text evidence="1">The sequence shown here is derived from an EMBL/GenBank/DDBJ whole genome shotgun (WGS) entry which is preliminary data.</text>
</comment>
<accession>S9QY57</accession>
<proteinExistence type="predicted"/>
<dbReference type="Gene3D" id="3.90.1720.10">
    <property type="entry name" value="endopeptidase domain like (from Nostoc punctiforme)"/>
    <property type="match status" value="1"/>
</dbReference>
<dbReference type="STRING" id="1123069.ruthe_02108"/>
<evidence type="ECO:0000313" key="1">
    <source>
        <dbReference type="EMBL" id="EPX84563.1"/>
    </source>
</evidence>
<dbReference type="AlphaFoldDB" id="S9QY57"/>
<dbReference type="EMBL" id="AOLV01000021">
    <property type="protein sequence ID" value="EPX84563.1"/>
    <property type="molecule type" value="Genomic_DNA"/>
</dbReference>
<gene>
    <name evidence="1" type="ORF">ruthe_02108</name>
</gene>
<keyword evidence="2" id="KW-1185">Reference proteome</keyword>
<reference evidence="1 2" key="1">
    <citation type="journal article" date="2013" name="Stand. Genomic Sci.">
        <title>Genome sequence of the reddish-pigmented Rubellimicrobium thermophilum type strain (DSM 16684(T)), a member of the Roseobacter clade.</title>
        <authorList>
            <person name="Fiebig A."/>
            <person name="Riedel T."/>
            <person name="Gronow S."/>
            <person name="Petersen J."/>
            <person name="Klenk H.P."/>
            <person name="Goker M."/>
        </authorList>
    </citation>
    <scope>NUCLEOTIDE SEQUENCE [LARGE SCALE GENOMIC DNA]</scope>
    <source>
        <strain evidence="1 2">DSM 16684</strain>
    </source>
</reference>
<dbReference type="InterPro" id="IPR038765">
    <property type="entry name" value="Papain-like_cys_pep_sf"/>
</dbReference>
<dbReference type="Proteomes" id="UP000015346">
    <property type="component" value="Unassembled WGS sequence"/>
</dbReference>
<evidence type="ECO:0008006" key="3">
    <source>
        <dbReference type="Google" id="ProtNLM"/>
    </source>
</evidence>
<name>S9QY57_9RHOB</name>
<sequence>MTAAAGHWTARWIGRPWVPGTGDCWSLARAVWAAEFGRVVPPVPVDPSSWRAGARAIAAALPDWLPADPPAEGDGVLMAQGRHPCHIGLWVAPAPGQPGRVLHSIERAGAICTPVDRLGLLGYRVVNCLRHRDWVVP</sequence>